<protein>
    <submittedName>
        <fullName evidence="1">Uncharacterized protein</fullName>
    </submittedName>
</protein>
<evidence type="ECO:0000313" key="2">
    <source>
        <dbReference type="Proteomes" id="UP000198302"/>
    </source>
</evidence>
<keyword evidence="2" id="KW-1185">Reference proteome</keyword>
<proteinExistence type="predicted"/>
<dbReference type="Proteomes" id="UP000198302">
    <property type="component" value="Unassembled WGS sequence"/>
</dbReference>
<sequence>MTAIVKDEQEDAFSINARRKKIKDFVPKGYVIFDTIYGDLNKDGQEDCVFIIKATDKSQFINDESRGELDRNRRGIIVLLKKNDAYELVVINYNCFSSENEDGGVYFAPELSFEISKGKLFINYSHGRYGYWEYTFRYQNSDLELIGYDSSSNSGPVINSETSINFLTGKRITNENTNENADSGEEVFKKIVAKVSKNKLTKLSEIEDFDEFQVLDQ</sequence>
<comment type="caution">
    <text evidence="1">The sequence shown here is derived from an EMBL/GenBank/DDBJ whole genome shotgun (WGS) entry which is preliminary data.</text>
</comment>
<gene>
    <name evidence="1" type="ORF">B0A73_11340</name>
</gene>
<accession>A0ABX4C590</accession>
<organism evidence="1 2">
    <name type="scientific">Flavobacterium hibernum</name>
    <dbReference type="NCBI Taxonomy" id="37752"/>
    <lineage>
        <taxon>Bacteria</taxon>
        <taxon>Pseudomonadati</taxon>
        <taxon>Bacteroidota</taxon>
        <taxon>Flavobacteriia</taxon>
        <taxon>Flavobacteriales</taxon>
        <taxon>Flavobacteriaceae</taxon>
        <taxon>Flavobacterium</taxon>
    </lineage>
</organism>
<evidence type="ECO:0000313" key="1">
    <source>
        <dbReference type="EMBL" id="OXA87591.1"/>
    </source>
</evidence>
<dbReference type="EMBL" id="MUGX01000012">
    <property type="protein sequence ID" value="OXA87591.1"/>
    <property type="molecule type" value="Genomic_DNA"/>
</dbReference>
<reference evidence="1 2" key="1">
    <citation type="submission" date="2016-11" db="EMBL/GenBank/DDBJ databases">
        <title>Whole genomes of Flavobacteriaceae.</title>
        <authorList>
            <person name="Stine C."/>
            <person name="Li C."/>
            <person name="Tadesse D."/>
        </authorList>
    </citation>
    <scope>NUCLEOTIDE SEQUENCE [LARGE SCALE GENOMIC DNA]</scope>
    <source>
        <strain evidence="1 2">ATCC 51468</strain>
    </source>
</reference>
<name>A0ABX4C590_9FLAO</name>